<evidence type="ECO:0000313" key="2">
    <source>
        <dbReference type="Proteomes" id="UP000824782"/>
    </source>
</evidence>
<accession>A0AAV7BSS7</accession>
<name>A0AAV7BSS7_ENGPU</name>
<protein>
    <submittedName>
        <fullName evidence="1">Uncharacterized protein</fullName>
    </submittedName>
</protein>
<dbReference type="Proteomes" id="UP000824782">
    <property type="component" value="Unassembled WGS sequence"/>
</dbReference>
<gene>
    <name evidence="1" type="ORF">GDO81_009671</name>
</gene>
<organism evidence="1 2">
    <name type="scientific">Engystomops pustulosus</name>
    <name type="common">Tungara frog</name>
    <name type="synonym">Physalaemus pustulosus</name>
    <dbReference type="NCBI Taxonomy" id="76066"/>
    <lineage>
        <taxon>Eukaryota</taxon>
        <taxon>Metazoa</taxon>
        <taxon>Chordata</taxon>
        <taxon>Craniata</taxon>
        <taxon>Vertebrata</taxon>
        <taxon>Euteleostomi</taxon>
        <taxon>Amphibia</taxon>
        <taxon>Batrachia</taxon>
        <taxon>Anura</taxon>
        <taxon>Neobatrachia</taxon>
        <taxon>Hyloidea</taxon>
        <taxon>Leptodactylidae</taxon>
        <taxon>Leiuperinae</taxon>
        <taxon>Engystomops</taxon>
    </lineage>
</organism>
<sequence>MTTYHFPTLAQVSTYLETGYRCHFLLSLKGRTFLTKDIKKVLFKRKNLAAKKSNKSVSHYRHFHVPLYTHSLGVNSQIGGDQHC</sequence>
<reference evidence="1" key="1">
    <citation type="thesis" date="2020" institute="ProQuest LLC" country="789 East Eisenhower Parkway, Ann Arbor, MI, USA">
        <title>Comparative Genomics and Chromosome Evolution.</title>
        <authorList>
            <person name="Mudd A.B."/>
        </authorList>
    </citation>
    <scope>NUCLEOTIDE SEQUENCE</scope>
    <source>
        <strain evidence="1">237g6f4</strain>
        <tissue evidence="1">Blood</tissue>
    </source>
</reference>
<dbReference type="EMBL" id="WNYA01000004">
    <property type="protein sequence ID" value="KAG8575773.1"/>
    <property type="molecule type" value="Genomic_DNA"/>
</dbReference>
<dbReference type="AlphaFoldDB" id="A0AAV7BSS7"/>
<evidence type="ECO:0000313" key="1">
    <source>
        <dbReference type="EMBL" id="KAG8575773.1"/>
    </source>
</evidence>
<proteinExistence type="predicted"/>
<keyword evidence="2" id="KW-1185">Reference proteome</keyword>
<comment type="caution">
    <text evidence="1">The sequence shown here is derived from an EMBL/GenBank/DDBJ whole genome shotgun (WGS) entry which is preliminary data.</text>
</comment>